<comment type="caution">
    <text evidence="3">The sequence shown here is derived from an EMBL/GenBank/DDBJ whole genome shotgun (WGS) entry which is preliminary data.</text>
</comment>
<dbReference type="STRING" id="46835.A0A504YS63"/>
<feature type="domain" description="C2" evidence="2">
    <location>
        <begin position="93"/>
        <end position="211"/>
    </location>
</feature>
<evidence type="ECO:0000256" key="1">
    <source>
        <dbReference type="SAM" id="MobiDB-lite"/>
    </source>
</evidence>
<organism evidence="3 4">
    <name type="scientific">Fasciola gigantica</name>
    <name type="common">Giant liver fluke</name>
    <dbReference type="NCBI Taxonomy" id="46835"/>
    <lineage>
        <taxon>Eukaryota</taxon>
        <taxon>Metazoa</taxon>
        <taxon>Spiralia</taxon>
        <taxon>Lophotrochozoa</taxon>
        <taxon>Platyhelminthes</taxon>
        <taxon>Trematoda</taxon>
        <taxon>Digenea</taxon>
        <taxon>Plagiorchiida</taxon>
        <taxon>Echinostomata</taxon>
        <taxon>Echinostomatoidea</taxon>
        <taxon>Fasciolidae</taxon>
        <taxon>Fasciola</taxon>
    </lineage>
</organism>
<dbReference type="GO" id="GO:0005543">
    <property type="term" value="F:phospholipid binding"/>
    <property type="evidence" value="ECO:0007669"/>
    <property type="project" value="TreeGrafter"/>
</dbReference>
<dbReference type="InterPro" id="IPR043541">
    <property type="entry name" value="SYT14/14L/16"/>
</dbReference>
<dbReference type="InterPro" id="IPR000008">
    <property type="entry name" value="C2_dom"/>
</dbReference>
<dbReference type="Pfam" id="PF00168">
    <property type="entry name" value="C2"/>
    <property type="match status" value="2"/>
</dbReference>
<dbReference type="OrthoDB" id="6254748at2759"/>
<evidence type="ECO:0000313" key="3">
    <source>
        <dbReference type="EMBL" id="TPP63289.1"/>
    </source>
</evidence>
<name>A0A504YS63_FASGI</name>
<dbReference type="Gene3D" id="2.60.40.150">
    <property type="entry name" value="C2 domain"/>
    <property type="match status" value="2"/>
</dbReference>
<keyword evidence="4" id="KW-1185">Reference proteome</keyword>
<feature type="region of interest" description="Disordered" evidence="1">
    <location>
        <begin position="1"/>
        <end position="34"/>
    </location>
</feature>
<dbReference type="PROSITE" id="PS50004">
    <property type="entry name" value="C2"/>
    <property type="match status" value="2"/>
</dbReference>
<evidence type="ECO:0000313" key="4">
    <source>
        <dbReference type="Proteomes" id="UP000316759"/>
    </source>
</evidence>
<dbReference type="AlphaFoldDB" id="A0A504YS63"/>
<sequence>MGNRESSEESVVEDESEKKKTENDEHRCTVDGTDGALGINVEQLTYNDIYLEESHESDEGLTDFTEDDSEDGDWRHVREFPDSVSVVSRARAFTAHLLLVVSYNRPQSVLNVRIKGTTDVPGRGQGGPDAYQLMVTLMNSARQREYSKLRIGPNPTFDDKWTFHLPSADMMNAVMRFRLYACSLGQRTGVLGEGKLELSEVNPRLENSLTIRLVPPMEQISPSEILTESEDEVSSELVHCEQRQIGVANDELNAHGVTLCRHPLDSELLLNAAYNPKTGRFECIVQQAHGINVPGTKNSKPYSYVQLILRNEDNTILASSKTKICKKLNNPSFNETFFFNVTASQVNTVTLVVMMYHKKPPGHKICLGGFSTGLVNTSKTEKEHWDEIIQGSGQRVARWHKLYLNVP</sequence>
<feature type="domain" description="C2" evidence="2">
    <location>
        <begin position="264"/>
        <end position="400"/>
    </location>
</feature>
<accession>A0A504YS63</accession>
<dbReference type="InterPro" id="IPR035892">
    <property type="entry name" value="C2_domain_sf"/>
</dbReference>
<reference evidence="3 4" key="1">
    <citation type="submission" date="2019-04" db="EMBL/GenBank/DDBJ databases">
        <title>Annotation for the trematode Fasciola gigantica.</title>
        <authorList>
            <person name="Choi Y.-J."/>
        </authorList>
    </citation>
    <scope>NUCLEOTIDE SEQUENCE [LARGE SCALE GENOMIC DNA]</scope>
    <source>
        <strain evidence="3">Uganda_cow_1</strain>
    </source>
</reference>
<dbReference type="PANTHER" id="PTHR46129">
    <property type="entry name" value="SYNAPTOTAGMIN 14, ISOFORM D"/>
    <property type="match status" value="1"/>
</dbReference>
<proteinExistence type="predicted"/>
<dbReference type="SMART" id="SM00239">
    <property type="entry name" value="C2"/>
    <property type="match status" value="2"/>
</dbReference>
<feature type="compositionally biased region" description="Basic and acidic residues" evidence="1">
    <location>
        <begin position="16"/>
        <end position="29"/>
    </location>
</feature>
<dbReference type="PANTHER" id="PTHR46129:SF2">
    <property type="entry name" value="SYNAPTOTAGMIN 14, ISOFORM D"/>
    <property type="match status" value="1"/>
</dbReference>
<dbReference type="SUPFAM" id="SSF49562">
    <property type="entry name" value="C2 domain (Calcium/lipid-binding domain, CaLB)"/>
    <property type="match status" value="2"/>
</dbReference>
<gene>
    <name evidence="3" type="ORF">FGIG_03359</name>
</gene>
<dbReference type="Proteomes" id="UP000316759">
    <property type="component" value="Unassembled WGS sequence"/>
</dbReference>
<evidence type="ECO:0000259" key="2">
    <source>
        <dbReference type="PROSITE" id="PS50004"/>
    </source>
</evidence>
<protein>
    <recommendedName>
        <fullName evidence="2">C2 domain-containing protein</fullName>
    </recommendedName>
</protein>
<dbReference type="EMBL" id="SUNJ01005847">
    <property type="protein sequence ID" value="TPP63289.1"/>
    <property type="molecule type" value="Genomic_DNA"/>
</dbReference>